<sequence length="87" mass="9813">MCDSVNEVIQVEIVGNDGHELIDNEIEFTRIKEFDILSFAKSEKLLLINKICLQIPILGNNEGGRMSWDGIFLQGSLKCTKAKKCTR</sequence>
<protein>
    <submittedName>
        <fullName evidence="1">Uncharacterized protein</fullName>
    </submittedName>
</protein>
<accession>A0A438I3V1</accession>
<comment type="caution">
    <text evidence="1">The sequence shown here is derived from an EMBL/GenBank/DDBJ whole genome shotgun (WGS) entry which is preliminary data.</text>
</comment>
<dbReference type="AlphaFoldDB" id="A0A438I3V1"/>
<evidence type="ECO:0000313" key="1">
    <source>
        <dbReference type="EMBL" id="RVW91384.1"/>
    </source>
</evidence>
<evidence type="ECO:0000313" key="2">
    <source>
        <dbReference type="Proteomes" id="UP000288805"/>
    </source>
</evidence>
<organism evidence="1 2">
    <name type="scientific">Vitis vinifera</name>
    <name type="common">Grape</name>
    <dbReference type="NCBI Taxonomy" id="29760"/>
    <lineage>
        <taxon>Eukaryota</taxon>
        <taxon>Viridiplantae</taxon>
        <taxon>Streptophyta</taxon>
        <taxon>Embryophyta</taxon>
        <taxon>Tracheophyta</taxon>
        <taxon>Spermatophyta</taxon>
        <taxon>Magnoliopsida</taxon>
        <taxon>eudicotyledons</taxon>
        <taxon>Gunneridae</taxon>
        <taxon>Pentapetalae</taxon>
        <taxon>rosids</taxon>
        <taxon>Vitales</taxon>
        <taxon>Vitaceae</taxon>
        <taxon>Viteae</taxon>
        <taxon>Vitis</taxon>
    </lineage>
</organism>
<proteinExistence type="predicted"/>
<name>A0A438I3V1_VITVI</name>
<reference evidence="1 2" key="1">
    <citation type="journal article" date="2018" name="PLoS Genet.">
        <title>Population sequencing reveals clonal diversity and ancestral inbreeding in the grapevine cultivar Chardonnay.</title>
        <authorList>
            <person name="Roach M.J."/>
            <person name="Johnson D.L."/>
            <person name="Bohlmann J."/>
            <person name="van Vuuren H.J."/>
            <person name="Jones S.J."/>
            <person name="Pretorius I.S."/>
            <person name="Schmidt S.A."/>
            <person name="Borneman A.R."/>
        </authorList>
    </citation>
    <scope>NUCLEOTIDE SEQUENCE [LARGE SCALE GENOMIC DNA]</scope>
    <source>
        <strain evidence="2">cv. Chardonnay</strain>
        <tissue evidence="1">Leaf</tissue>
    </source>
</reference>
<dbReference type="Proteomes" id="UP000288805">
    <property type="component" value="Unassembled WGS sequence"/>
</dbReference>
<dbReference type="EMBL" id="QGNW01000147">
    <property type="protein sequence ID" value="RVW91384.1"/>
    <property type="molecule type" value="Genomic_DNA"/>
</dbReference>
<gene>
    <name evidence="1" type="ORF">CK203_035443</name>
</gene>